<accession>A0A9P8C2S5</accession>
<dbReference type="OrthoDB" id="5135119at2759"/>
<evidence type="ECO:0000313" key="2">
    <source>
        <dbReference type="Proteomes" id="UP000824998"/>
    </source>
</evidence>
<gene>
    <name evidence="1" type="ORF">BJ875DRAFT_468435</name>
</gene>
<dbReference type="Proteomes" id="UP000824998">
    <property type="component" value="Unassembled WGS sequence"/>
</dbReference>
<comment type="caution">
    <text evidence="1">The sequence shown here is derived from an EMBL/GenBank/DDBJ whole genome shotgun (WGS) entry which is preliminary data.</text>
</comment>
<protein>
    <submittedName>
        <fullName evidence="1">Uncharacterized protein</fullName>
    </submittedName>
</protein>
<proteinExistence type="predicted"/>
<reference evidence="1" key="1">
    <citation type="journal article" date="2021" name="IMA Fungus">
        <title>Genomic characterization of three marine fungi, including Emericellopsis atlantica sp. nov. with signatures of a generalist lifestyle and marine biomass degradation.</title>
        <authorList>
            <person name="Hagestad O.C."/>
            <person name="Hou L."/>
            <person name="Andersen J.H."/>
            <person name="Hansen E.H."/>
            <person name="Altermark B."/>
            <person name="Li C."/>
            <person name="Kuhnert E."/>
            <person name="Cox R.J."/>
            <person name="Crous P.W."/>
            <person name="Spatafora J.W."/>
            <person name="Lail K."/>
            <person name="Amirebrahimi M."/>
            <person name="Lipzen A."/>
            <person name="Pangilinan J."/>
            <person name="Andreopoulos W."/>
            <person name="Hayes R.D."/>
            <person name="Ng V."/>
            <person name="Grigoriev I.V."/>
            <person name="Jackson S.A."/>
            <person name="Sutton T.D.S."/>
            <person name="Dobson A.D.W."/>
            <person name="Rama T."/>
        </authorList>
    </citation>
    <scope>NUCLEOTIDE SEQUENCE</scope>
    <source>
        <strain evidence="1">TRa018bII</strain>
    </source>
</reference>
<evidence type="ECO:0000313" key="1">
    <source>
        <dbReference type="EMBL" id="KAG9231823.1"/>
    </source>
</evidence>
<dbReference type="AlphaFoldDB" id="A0A9P8C2S5"/>
<dbReference type="EMBL" id="MU251579">
    <property type="protein sequence ID" value="KAG9231823.1"/>
    <property type="molecule type" value="Genomic_DNA"/>
</dbReference>
<keyword evidence="2" id="KW-1185">Reference proteome</keyword>
<sequence>MSDPYIGAARPLLHPSPNADPAKLVEEGAQQVRGSLTEGRYLNFEQEGYAITNEGVEEGFGNVTLTKARRKHDDVKQRLFVHLVGETEAIPSVSRLHWISSTSLRTRHSHRMSPRQRYLLSPISATGRDIA</sequence>
<organism evidence="1 2">
    <name type="scientific">Amylocarpus encephaloides</name>
    <dbReference type="NCBI Taxonomy" id="45428"/>
    <lineage>
        <taxon>Eukaryota</taxon>
        <taxon>Fungi</taxon>
        <taxon>Dikarya</taxon>
        <taxon>Ascomycota</taxon>
        <taxon>Pezizomycotina</taxon>
        <taxon>Leotiomycetes</taxon>
        <taxon>Helotiales</taxon>
        <taxon>Helotiales incertae sedis</taxon>
        <taxon>Amylocarpus</taxon>
    </lineage>
</organism>
<name>A0A9P8C2S5_9HELO</name>